<name>G2QFV1_THET4</name>
<dbReference type="InParanoid" id="G2QFV1"/>
<evidence type="ECO:0000313" key="1">
    <source>
        <dbReference type="EMBL" id="AEO58469.1"/>
    </source>
</evidence>
<accession>G2QFV1</accession>
<dbReference type="Proteomes" id="UP000007322">
    <property type="component" value="Chromosome 4"/>
</dbReference>
<reference evidence="1 2" key="1">
    <citation type="journal article" date="2011" name="Nat. Biotechnol.">
        <title>Comparative genomic analysis of the thermophilic biomass-degrading fungi Myceliophthora thermophila and Thielavia terrestris.</title>
        <authorList>
            <person name="Berka R.M."/>
            <person name="Grigoriev I.V."/>
            <person name="Otillar R."/>
            <person name="Salamov A."/>
            <person name="Grimwood J."/>
            <person name="Reid I."/>
            <person name="Ishmael N."/>
            <person name="John T."/>
            <person name="Darmond C."/>
            <person name="Moisan M.-C."/>
            <person name="Henrissat B."/>
            <person name="Coutinho P.M."/>
            <person name="Lombard V."/>
            <person name="Natvig D.O."/>
            <person name="Lindquist E."/>
            <person name="Schmutz J."/>
            <person name="Lucas S."/>
            <person name="Harris P."/>
            <person name="Powlowski J."/>
            <person name="Bellemare A."/>
            <person name="Taylor D."/>
            <person name="Butler G."/>
            <person name="de Vries R.P."/>
            <person name="Allijn I.E."/>
            <person name="van den Brink J."/>
            <person name="Ushinsky S."/>
            <person name="Storms R."/>
            <person name="Powell A.J."/>
            <person name="Paulsen I.T."/>
            <person name="Elbourne L.D.H."/>
            <person name="Baker S.E."/>
            <person name="Magnuson J."/>
            <person name="LaBoissiere S."/>
            <person name="Clutterbuck A.J."/>
            <person name="Martinez D."/>
            <person name="Wogulis M."/>
            <person name="de Leon A.L."/>
            <person name="Rey M.W."/>
            <person name="Tsang A."/>
        </authorList>
    </citation>
    <scope>NUCLEOTIDE SEQUENCE [LARGE SCALE GENOMIC DNA]</scope>
    <source>
        <strain evidence="2">ATCC 42464 / BCRC 31852 / DSM 1799</strain>
    </source>
</reference>
<dbReference type="RefSeq" id="XP_003663714.1">
    <property type="nucleotide sequence ID" value="XM_003663666.1"/>
</dbReference>
<organism evidence="1 2">
    <name type="scientific">Thermothelomyces thermophilus (strain ATCC 42464 / BCRC 31852 / DSM 1799)</name>
    <name type="common">Sporotrichum thermophile</name>
    <dbReference type="NCBI Taxonomy" id="573729"/>
    <lineage>
        <taxon>Eukaryota</taxon>
        <taxon>Fungi</taxon>
        <taxon>Dikarya</taxon>
        <taxon>Ascomycota</taxon>
        <taxon>Pezizomycotina</taxon>
        <taxon>Sordariomycetes</taxon>
        <taxon>Sordariomycetidae</taxon>
        <taxon>Sordariales</taxon>
        <taxon>Chaetomiaceae</taxon>
        <taxon>Thermothelomyces</taxon>
    </lineage>
</organism>
<dbReference type="KEGG" id="mtm:MYCTH_95412"/>
<sequence>MDGTTALLRADQLPARVWREAGRSWVHERNLPDRGWRESVDEQVKLVRVKRRRRPQVETRRGRLLCFTSEVGFSQGAFELLYGREANLSARALPHPQTMAAPVQVPCRVTAGCPRLNSLWTGIRDNLKENMEEAGARQQTGKLTNVEHNLYATPS</sequence>
<dbReference type="AlphaFoldDB" id="G2QFV1"/>
<gene>
    <name evidence="1" type="ORF">MYCTH_95412</name>
</gene>
<dbReference type="GeneID" id="11510004"/>
<protein>
    <submittedName>
        <fullName evidence="1">Uncharacterized protein</fullName>
    </submittedName>
</protein>
<dbReference type="HOGENOM" id="CLU_1696714_0_0_1"/>
<dbReference type="EMBL" id="CP003005">
    <property type="protein sequence ID" value="AEO58469.1"/>
    <property type="molecule type" value="Genomic_DNA"/>
</dbReference>
<proteinExistence type="predicted"/>
<dbReference type="VEuPathDB" id="FungiDB:MYCTH_95412"/>
<evidence type="ECO:0000313" key="2">
    <source>
        <dbReference type="Proteomes" id="UP000007322"/>
    </source>
</evidence>
<keyword evidence="2" id="KW-1185">Reference proteome</keyword>